<gene>
    <name evidence="1" type="ORF">LCI18_000589</name>
</gene>
<evidence type="ECO:0000313" key="2">
    <source>
        <dbReference type="Proteomes" id="UP000830768"/>
    </source>
</evidence>
<proteinExistence type="predicted"/>
<keyword evidence="2" id="KW-1185">Reference proteome</keyword>
<name>A0ACD3YL30_FUSSC</name>
<evidence type="ECO:0000313" key="1">
    <source>
        <dbReference type="EMBL" id="UPK89654.1"/>
    </source>
</evidence>
<sequence length="237" mass="25670">MGSQTIADGRVCGIWSSELIENFPKGLESNRIAVDVLRFNAAAAGSAVPILRTETTGMWTDFETNVHSSFDLAKHLDHISSVAGYMWTTTAGDCQSYGLMKNPGTVLAQQMAKDTKLDDMQIASFHTGGALMDMACRQGLKESMGFSFDEEDLPGSLSVRTVTSMAEFLHGRPGEVAKRINEEPHFLQFGAQGLSECVGASILSQIEEWMKVLLLSVSPSCCAICCKDDARLRGGFT</sequence>
<protein>
    <submittedName>
        <fullName evidence="1">Uncharacterized protein</fullName>
    </submittedName>
</protein>
<organism evidence="1 2">
    <name type="scientific">Fusarium solani subsp. cucurbitae</name>
    <name type="common">Neocosmosporum cucurbitae</name>
    <dbReference type="NCBI Taxonomy" id="2747967"/>
    <lineage>
        <taxon>Eukaryota</taxon>
        <taxon>Fungi</taxon>
        <taxon>Dikarya</taxon>
        <taxon>Ascomycota</taxon>
        <taxon>Pezizomycotina</taxon>
        <taxon>Sordariomycetes</taxon>
        <taxon>Hypocreomycetidae</taxon>
        <taxon>Hypocreales</taxon>
        <taxon>Nectriaceae</taxon>
        <taxon>Fusarium</taxon>
        <taxon>Fusarium solani species complex</taxon>
    </lineage>
</organism>
<accession>A0ACD3YL30</accession>
<dbReference type="EMBL" id="CP090030">
    <property type="protein sequence ID" value="UPK89654.1"/>
    <property type="molecule type" value="Genomic_DNA"/>
</dbReference>
<dbReference type="Proteomes" id="UP000830768">
    <property type="component" value="Chromosome 1"/>
</dbReference>
<reference evidence="1" key="1">
    <citation type="submission" date="2021-11" db="EMBL/GenBank/DDBJ databases">
        <title>Fusarium solani-melongenae Genome sequencing and assembly.</title>
        <authorList>
            <person name="Xie S."/>
            <person name="Huang L."/>
            <person name="Zhang X."/>
        </authorList>
    </citation>
    <scope>NUCLEOTIDE SEQUENCE</scope>
    <source>
        <strain evidence="1">CRI 24-3</strain>
    </source>
</reference>